<proteinExistence type="predicted"/>
<dbReference type="GeneID" id="300942060"/>
<dbReference type="AlphaFoldDB" id="A0AAC9UIU0"/>
<name>A0AAC9UIU0_9GAMM</name>
<evidence type="ECO:0000313" key="2">
    <source>
        <dbReference type="Proteomes" id="UP000198329"/>
    </source>
</evidence>
<dbReference type="KEGG" id="png:PNIG_a2405"/>
<dbReference type="RefSeq" id="WP_011328463.1">
    <property type="nucleotide sequence ID" value="NZ_BJXZ01000015.1"/>
</dbReference>
<evidence type="ECO:0000313" key="1">
    <source>
        <dbReference type="EMBL" id="ASM54426.1"/>
    </source>
</evidence>
<gene>
    <name evidence="1" type="ORF">PNIG_a2405</name>
</gene>
<protein>
    <recommendedName>
        <fullName evidence="3">Glycosyl transferase family 2</fullName>
    </recommendedName>
</protein>
<accession>A0AAC9UIU0</accession>
<dbReference type="EMBL" id="CP011036">
    <property type="protein sequence ID" value="ASM54426.1"/>
    <property type="molecule type" value="Genomic_DNA"/>
</dbReference>
<organism evidence="1 2">
    <name type="scientific">Pseudoalteromonas nigrifaciens</name>
    <dbReference type="NCBI Taxonomy" id="28109"/>
    <lineage>
        <taxon>Bacteria</taxon>
        <taxon>Pseudomonadati</taxon>
        <taxon>Pseudomonadota</taxon>
        <taxon>Gammaproteobacteria</taxon>
        <taxon>Alteromonadales</taxon>
        <taxon>Pseudoalteromonadaceae</taxon>
        <taxon>Pseudoalteromonas</taxon>
    </lineage>
</organism>
<dbReference type="Proteomes" id="UP000198329">
    <property type="component" value="Chromosome I"/>
</dbReference>
<dbReference type="InterPro" id="IPR029044">
    <property type="entry name" value="Nucleotide-diphossugar_trans"/>
</dbReference>
<evidence type="ECO:0008006" key="3">
    <source>
        <dbReference type="Google" id="ProtNLM"/>
    </source>
</evidence>
<sequence>MKILLLTTCICNDENIKDLKRLILSINSVRNIQFVHYVLLQSADGYSEECLLGLASNYTLITISQSHIVSLSKARNKLIKEVNSRYSLNDFDFVSCPDDDCWYPEGFWNSFNELQALSRFELFYTQFSSAPSISPFTSNEHNSSNLIRYASSNTTFYASKVFNEVGLFDENFGVGAKNNGGEDLDFAIKASLISKVIFFMNSAAIGHRDPLPEFRYKYFQGSFAVLNNHKLKSTALYYHYLRKLMVGIFYYSQRKIKFADFKVIK</sequence>
<dbReference type="Gene3D" id="3.90.550.10">
    <property type="entry name" value="Spore Coat Polysaccharide Biosynthesis Protein SpsA, Chain A"/>
    <property type="match status" value="1"/>
</dbReference>
<dbReference type="SUPFAM" id="SSF53448">
    <property type="entry name" value="Nucleotide-diphospho-sugar transferases"/>
    <property type="match status" value="1"/>
</dbReference>
<reference evidence="1 2" key="1">
    <citation type="submission" date="2015-03" db="EMBL/GenBank/DDBJ databases">
        <authorList>
            <person name="Xie B.-B."/>
            <person name="Rong J.-C."/>
            <person name="Qin Q.-L."/>
            <person name="Zhang Y.-Z."/>
        </authorList>
    </citation>
    <scope>NUCLEOTIDE SEQUENCE [LARGE SCALE GENOMIC DNA]</scope>
    <source>
        <strain evidence="1 2">KMM 661</strain>
    </source>
</reference>
<keyword evidence="2" id="KW-1185">Reference proteome</keyword>